<dbReference type="Proteomes" id="UP001549921">
    <property type="component" value="Unassembled WGS sequence"/>
</dbReference>
<dbReference type="SUPFAM" id="SSF54928">
    <property type="entry name" value="RNA-binding domain, RBD"/>
    <property type="match status" value="1"/>
</dbReference>
<dbReference type="PROSITE" id="PS50102">
    <property type="entry name" value="RRM"/>
    <property type="match status" value="1"/>
</dbReference>
<dbReference type="PANTHER" id="PTHR16105">
    <property type="entry name" value="RNA-BINDING REGION-CONTAINING PROTEIN 3"/>
    <property type="match status" value="1"/>
</dbReference>
<evidence type="ECO:0000256" key="2">
    <source>
        <dbReference type="PROSITE-ProRule" id="PRU00176"/>
    </source>
</evidence>
<sequence>MCSESVPKEFEKTAEVLPLSTYGLSTVEDFRRAEADLLHLEWLKKAGLSNDELKLYQENEAGLVDQRKKIESSVLKSKLETIYKKINIYRTGPGCSHEKKEASPIPKPEIKPLQKTLTFYPEGHPMNELKDLEESLFGHLKDDTLPITKRRKIMRRLERKKERILAQENQIDFEANSMVSSVNKPGSLWDVKEVTARPKIERPGPKIEQKNFIGPRIPTMYTIKKNRIMRLEPVIREQNDHHDNEYRAVDIVMPVNPAEEQLLEGTKMPLDEIKKIDRFKDYEPGIPSKVLYLKNIAPSVSQEQLSLLFNQFVLDNGGPIDVRLMAGRMRGQAFVAFQNENLAIQALDEVNGTILSGRPVIAQFGRNSNRIQPEENR</sequence>
<comment type="caution">
    <text evidence="4">The sequence shown here is derived from an EMBL/GenBank/DDBJ whole genome shotgun (WGS) entry which is preliminary data.</text>
</comment>
<gene>
    <name evidence="4" type="ORF">ABMA28_003445</name>
</gene>
<dbReference type="AlphaFoldDB" id="A0ABD0SW48"/>
<dbReference type="InterPro" id="IPR012677">
    <property type="entry name" value="Nucleotide-bd_a/b_plait_sf"/>
</dbReference>
<reference evidence="4 5" key="1">
    <citation type="submission" date="2024-06" db="EMBL/GenBank/DDBJ databases">
        <title>A chromosome-level genome assembly of beet webworm, Loxostege sticticalis.</title>
        <authorList>
            <person name="Zhang Y."/>
        </authorList>
    </citation>
    <scope>NUCLEOTIDE SEQUENCE [LARGE SCALE GENOMIC DNA]</scope>
    <source>
        <strain evidence="4">AQ028</strain>
        <tissue evidence="4">Male pupae</tissue>
    </source>
</reference>
<dbReference type="Gene3D" id="3.30.70.330">
    <property type="match status" value="1"/>
</dbReference>
<evidence type="ECO:0000313" key="4">
    <source>
        <dbReference type="EMBL" id="KAL0829981.1"/>
    </source>
</evidence>
<dbReference type="SMART" id="SM00360">
    <property type="entry name" value="RRM"/>
    <property type="match status" value="1"/>
</dbReference>
<dbReference type="EMBL" id="JBEDNZ010000014">
    <property type="protein sequence ID" value="KAL0829981.1"/>
    <property type="molecule type" value="Genomic_DNA"/>
</dbReference>
<dbReference type="InterPro" id="IPR000504">
    <property type="entry name" value="RRM_dom"/>
</dbReference>
<dbReference type="Pfam" id="PF00076">
    <property type="entry name" value="RRM_1"/>
    <property type="match status" value="1"/>
</dbReference>
<evidence type="ECO:0000256" key="1">
    <source>
        <dbReference type="ARBA" id="ARBA00022884"/>
    </source>
</evidence>
<dbReference type="PANTHER" id="PTHR16105:SF2">
    <property type="entry name" value="RNA-BINDING PROTEIN 41"/>
    <property type="match status" value="1"/>
</dbReference>
<organism evidence="4 5">
    <name type="scientific">Loxostege sticticalis</name>
    <name type="common">Beet webworm moth</name>
    <dbReference type="NCBI Taxonomy" id="481309"/>
    <lineage>
        <taxon>Eukaryota</taxon>
        <taxon>Metazoa</taxon>
        <taxon>Ecdysozoa</taxon>
        <taxon>Arthropoda</taxon>
        <taxon>Hexapoda</taxon>
        <taxon>Insecta</taxon>
        <taxon>Pterygota</taxon>
        <taxon>Neoptera</taxon>
        <taxon>Endopterygota</taxon>
        <taxon>Lepidoptera</taxon>
        <taxon>Glossata</taxon>
        <taxon>Ditrysia</taxon>
        <taxon>Pyraloidea</taxon>
        <taxon>Crambidae</taxon>
        <taxon>Pyraustinae</taxon>
        <taxon>Loxostege</taxon>
    </lineage>
</organism>
<protein>
    <recommendedName>
        <fullName evidence="3">RRM domain-containing protein</fullName>
    </recommendedName>
</protein>
<keyword evidence="1 2" id="KW-0694">RNA-binding</keyword>
<dbReference type="GO" id="GO:0003723">
    <property type="term" value="F:RNA binding"/>
    <property type="evidence" value="ECO:0007669"/>
    <property type="project" value="UniProtKB-UniRule"/>
</dbReference>
<feature type="domain" description="RRM" evidence="3">
    <location>
        <begin position="289"/>
        <end position="367"/>
    </location>
</feature>
<name>A0ABD0SW48_LOXSC</name>
<evidence type="ECO:0000313" key="5">
    <source>
        <dbReference type="Proteomes" id="UP001549921"/>
    </source>
</evidence>
<accession>A0ABD0SW48</accession>
<dbReference type="InterPro" id="IPR045164">
    <property type="entry name" value="RBM41/RNPC3"/>
</dbReference>
<proteinExistence type="predicted"/>
<evidence type="ECO:0000259" key="3">
    <source>
        <dbReference type="PROSITE" id="PS50102"/>
    </source>
</evidence>
<dbReference type="InterPro" id="IPR035979">
    <property type="entry name" value="RBD_domain_sf"/>
</dbReference>